<dbReference type="InterPro" id="IPR001910">
    <property type="entry name" value="Inosine/uridine_hydrolase_dom"/>
</dbReference>
<sequence length="369" mass="40786" precursor="true">MIKHAFAKTLLPLLLSALTIGTAAAQSPRLVLIDQDGSGPGGSNQMSMMVLLQSPQVRVLGITMVSGNAWEPEEVAHTLRMLELIHRTDVPVVPGAVFPLVRTEAEVQQERTLYGTFEWYGAWGDLTAHTSLQAYHGPFVVPPLDEGEPTTKPLGEDAAHFLIRQVHAHPHQVTIYAAGPLTNIALALSIDPDFATLTQGIVIMGGSLAPQTSDPEYATHPRHEFNFWFDPEAAHIVLRAHWPRIDLTTVDISVKTQFTKEMVKEIARSGTPSAKYIAQYSREFFYLWDELAAAAWIDPKIITKERQLYVDVDLARGPNYGDTLTWSAASRPQRDLPLVHVQEDLDSSRFDKLFIELMSAPPLAAAGVK</sequence>
<dbReference type="STRING" id="682795.AciX8_4675"/>
<feature type="domain" description="Inosine/uridine-preferring nucleoside hydrolase" evidence="4">
    <location>
        <begin position="31"/>
        <end position="350"/>
    </location>
</feature>
<organism evidence="5 6">
    <name type="scientific">Granulicella mallensis (strain ATCC BAA-1857 / DSM 23137 / MP5ACTX8)</name>
    <dbReference type="NCBI Taxonomy" id="682795"/>
    <lineage>
        <taxon>Bacteria</taxon>
        <taxon>Pseudomonadati</taxon>
        <taxon>Acidobacteriota</taxon>
        <taxon>Terriglobia</taxon>
        <taxon>Terriglobales</taxon>
        <taxon>Acidobacteriaceae</taxon>
        <taxon>Granulicella</taxon>
    </lineage>
</organism>
<keyword evidence="2" id="KW-0326">Glycosidase</keyword>
<dbReference type="Pfam" id="PF01156">
    <property type="entry name" value="IU_nuc_hydro"/>
    <property type="match status" value="1"/>
</dbReference>
<dbReference type="InterPro" id="IPR023186">
    <property type="entry name" value="IUNH"/>
</dbReference>
<evidence type="ECO:0000313" key="6">
    <source>
        <dbReference type="Proteomes" id="UP000007113"/>
    </source>
</evidence>
<gene>
    <name evidence="5" type="ordered locus">AciX8_4675</name>
</gene>
<feature type="signal peptide" evidence="3">
    <location>
        <begin position="1"/>
        <end position="25"/>
    </location>
</feature>
<keyword evidence="3" id="KW-0732">Signal</keyword>
<dbReference type="Proteomes" id="UP000007113">
    <property type="component" value="Chromosome"/>
</dbReference>
<evidence type="ECO:0000256" key="1">
    <source>
        <dbReference type="ARBA" id="ARBA00022801"/>
    </source>
</evidence>
<dbReference type="HOGENOM" id="CLU_036838_7_0_0"/>
<dbReference type="GO" id="GO:0008477">
    <property type="term" value="F:purine nucleosidase activity"/>
    <property type="evidence" value="ECO:0007669"/>
    <property type="project" value="TreeGrafter"/>
</dbReference>
<dbReference type="KEGG" id="gma:AciX8_4675"/>
<dbReference type="RefSeq" id="WP_014267816.1">
    <property type="nucleotide sequence ID" value="NC_016631.1"/>
</dbReference>
<dbReference type="SUPFAM" id="SSF53590">
    <property type="entry name" value="Nucleoside hydrolase"/>
    <property type="match status" value="1"/>
</dbReference>
<protein>
    <submittedName>
        <fullName evidence="5">Inosine/uridine-preferring nucleoside hydrolase</fullName>
    </submittedName>
</protein>
<dbReference type="PANTHER" id="PTHR12304:SF4">
    <property type="entry name" value="URIDINE NUCLEOSIDASE"/>
    <property type="match status" value="1"/>
</dbReference>
<keyword evidence="1 5" id="KW-0378">Hydrolase</keyword>
<evidence type="ECO:0000256" key="3">
    <source>
        <dbReference type="SAM" id="SignalP"/>
    </source>
</evidence>
<dbReference type="Gene3D" id="3.90.245.10">
    <property type="entry name" value="Ribonucleoside hydrolase-like"/>
    <property type="match status" value="1"/>
</dbReference>
<name>G8NWQ8_GRAMM</name>
<dbReference type="InterPro" id="IPR036452">
    <property type="entry name" value="Ribo_hydro-like"/>
</dbReference>
<evidence type="ECO:0000259" key="4">
    <source>
        <dbReference type="Pfam" id="PF01156"/>
    </source>
</evidence>
<accession>G8NWQ8</accession>
<dbReference type="OrthoDB" id="9797882at2"/>
<evidence type="ECO:0000256" key="2">
    <source>
        <dbReference type="ARBA" id="ARBA00023295"/>
    </source>
</evidence>
<evidence type="ECO:0000313" key="5">
    <source>
        <dbReference type="EMBL" id="AEU38945.1"/>
    </source>
</evidence>
<reference evidence="5 6" key="1">
    <citation type="submission" date="2011-11" db="EMBL/GenBank/DDBJ databases">
        <title>Complete sequence of Granulicella mallensis MP5ACTX8.</title>
        <authorList>
            <consortium name="US DOE Joint Genome Institute"/>
            <person name="Lucas S."/>
            <person name="Copeland A."/>
            <person name="Lapidus A."/>
            <person name="Cheng J.-F."/>
            <person name="Goodwin L."/>
            <person name="Pitluck S."/>
            <person name="Peters L."/>
            <person name="Lu M."/>
            <person name="Detter J.C."/>
            <person name="Han C."/>
            <person name="Tapia R."/>
            <person name="Land M."/>
            <person name="Hauser L."/>
            <person name="Kyrpides N."/>
            <person name="Ivanova N."/>
            <person name="Mikhailova N."/>
            <person name="Pagani I."/>
            <person name="Rawat S."/>
            <person name="Mannisto M."/>
            <person name="Haggblom M."/>
            <person name="Woyke T."/>
        </authorList>
    </citation>
    <scope>NUCLEOTIDE SEQUENCE [LARGE SCALE GENOMIC DNA]</scope>
    <source>
        <strain evidence="6">ATCC BAA-1857 / DSM 23137 / MP5ACTX8</strain>
    </source>
</reference>
<dbReference type="AlphaFoldDB" id="G8NWQ8"/>
<dbReference type="EMBL" id="CP003130">
    <property type="protein sequence ID" value="AEU38945.1"/>
    <property type="molecule type" value="Genomic_DNA"/>
</dbReference>
<feature type="chain" id="PRO_5003512441" evidence="3">
    <location>
        <begin position="26"/>
        <end position="369"/>
    </location>
</feature>
<dbReference type="eggNOG" id="COG1957">
    <property type="taxonomic scope" value="Bacteria"/>
</dbReference>
<keyword evidence="6" id="KW-1185">Reference proteome</keyword>
<dbReference type="GO" id="GO:0005829">
    <property type="term" value="C:cytosol"/>
    <property type="evidence" value="ECO:0007669"/>
    <property type="project" value="TreeGrafter"/>
</dbReference>
<dbReference type="GO" id="GO:0006152">
    <property type="term" value="P:purine nucleoside catabolic process"/>
    <property type="evidence" value="ECO:0007669"/>
    <property type="project" value="TreeGrafter"/>
</dbReference>
<proteinExistence type="predicted"/>
<dbReference type="PANTHER" id="PTHR12304">
    <property type="entry name" value="INOSINE-URIDINE PREFERRING NUCLEOSIDE HYDROLASE"/>
    <property type="match status" value="1"/>
</dbReference>